<proteinExistence type="predicted"/>
<feature type="chain" id="PRO_5047239575" evidence="1">
    <location>
        <begin position="20"/>
        <end position="273"/>
    </location>
</feature>
<evidence type="ECO:0000313" key="3">
    <source>
        <dbReference type="RefSeq" id="XP_008580572.1"/>
    </source>
</evidence>
<evidence type="ECO:0000313" key="2">
    <source>
        <dbReference type="Proteomes" id="UP000694923"/>
    </source>
</evidence>
<dbReference type="RefSeq" id="XP_008580572.1">
    <property type="nucleotide sequence ID" value="XM_008582350.1"/>
</dbReference>
<accession>A0ABM0RIY1</accession>
<keyword evidence="1" id="KW-0732">Signal</keyword>
<dbReference type="GeneID" id="103598355"/>
<reference evidence="3" key="1">
    <citation type="submission" date="2025-08" db="UniProtKB">
        <authorList>
            <consortium name="RefSeq"/>
        </authorList>
    </citation>
    <scope>IDENTIFICATION</scope>
</reference>
<gene>
    <name evidence="3" type="primary">LOC103598355</name>
</gene>
<evidence type="ECO:0000256" key="1">
    <source>
        <dbReference type="SAM" id="SignalP"/>
    </source>
</evidence>
<keyword evidence="2" id="KW-1185">Reference proteome</keyword>
<dbReference type="Proteomes" id="UP000694923">
    <property type="component" value="Unplaced"/>
</dbReference>
<name>A0ABM0RIY1_GALVR</name>
<feature type="signal peptide" evidence="1">
    <location>
        <begin position="1"/>
        <end position="19"/>
    </location>
</feature>
<sequence length="273" mass="30144">MKQELIHSFKCLLFLPCSCFLWRKMPCVLKVAGAGCSVGLEKGQCSCNLFTPCALTCCDVLTGVLTLGLDMSHQGCQSAATGLEDPAGLGLGSTCLVKHLSLLWLILQQGEGDLRGQVCGIYSVPGSDVQLSAALVHPLFASPSPDTSSQLSLGNFFQFVQFWCSYLLPSTMSGNEIIVTRGSWNFVPHKGRIRSRFQTHSAVLWVEKRHRHSLPLLQELWMASVYHCVLVLLAWVSRMPSLALSFQHRHSLTLLQELWMASVCHCVLVLLAW</sequence>
<feature type="non-terminal residue" evidence="3">
    <location>
        <position position="273"/>
    </location>
</feature>
<protein>
    <submittedName>
        <fullName evidence="3">LOW QUALITY PROTEIN: uncharacterized protein LOC103598355</fullName>
    </submittedName>
</protein>
<organism evidence="2 3">
    <name type="scientific">Galeopterus variegatus</name>
    <name type="common">Malayan flying lemur</name>
    <name type="synonym">Cynocephalus variegatus</name>
    <dbReference type="NCBI Taxonomy" id="482537"/>
    <lineage>
        <taxon>Eukaryota</taxon>
        <taxon>Metazoa</taxon>
        <taxon>Chordata</taxon>
        <taxon>Craniata</taxon>
        <taxon>Vertebrata</taxon>
        <taxon>Euteleostomi</taxon>
        <taxon>Mammalia</taxon>
        <taxon>Eutheria</taxon>
        <taxon>Euarchontoglires</taxon>
        <taxon>Dermoptera</taxon>
        <taxon>Cynocephalidae</taxon>
        <taxon>Galeopterus</taxon>
    </lineage>
</organism>